<evidence type="ECO:0000313" key="1">
    <source>
        <dbReference type="EMBL" id="MBL0744564.1"/>
    </source>
</evidence>
<keyword evidence="2" id="KW-1185">Reference proteome</keyword>
<protein>
    <recommendedName>
        <fullName evidence="3">Pyridoxamine 5'-phosphate oxidase putative domain-containing protein</fullName>
    </recommendedName>
</protein>
<dbReference type="Proteomes" id="UP000613030">
    <property type="component" value="Unassembled WGS sequence"/>
</dbReference>
<sequence length="154" mass="17453">MVPASHVEFLKQPLSFWLATTGLNNISEPIKCTGIVFDPATEIFTCFVPEKFMTIGFEHLRENPVLALVVTELHSFESYQYKGNYLAWRRCTEDEVEFQRGYMEAFSDILGSFGHSKQGLYGAYFHIPVLALTFQVTHVFDQSPRSGTGEKVCA</sequence>
<dbReference type="RefSeq" id="WP_202014259.1">
    <property type="nucleotide sequence ID" value="NZ_JAERRB010000011.1"/>
</dbReference>
<organism evidence="1 2">
    <name type="scientific">Chryseolinea lacunae</name>
    <dbReference type="NCBI Taxonomy" id="2801331"/>
    <lineage>
        <taxon>Bacteria</taxon>
        <taxon>Pseudomonadati</taxon>
        <taxon>Bacteroidota</taxon>
        <taxon>Cytophagia</taxon>
        <taxon>Cytophagales</taxon>
        <taxon>Fulvivirgaceae</taxon>
        <taxon>Chryseolinea</taxon>
    </lineage>
</organism>
<comment type="caution">
    <text evidence="1">The sequence shown here is derived from an EMBL/GenBank/DDBJ whole genome shotgun (WGS) entry which is preliminary data.</text>
</comment>
<proteinExistence type="predicted"/>
<evidence type="ECO:0008006" key="3">
    <source>
        <dbReference type="Google" id="ProtNLM"/>
    </source>
</evidence>
<name>A0ABS1KYS1_9BACT</name>
<dbReference type="Gene3D" id="2.30.110.10">
    <property type="entry name" value="Electron Transport, Fmn-binding Protein, Chain A"/>
    <property type="match status" value="1"/>
</dbReference>
<accession>A0ABS1KYS1</accession>
<dbReference type="EMBL" id="JAERRB010000011">
    <property type="protein sequence ID" value="MBL0744564.1"/>
    <property type="molecule type" value="Genomic_DNA"/>
</dbReference>
<gene>
    <name evidence="1" type="ORF">JI741_25240</name>
</gene>
<reference evidence="1 2" key="1">
    <citation type="submission" date="2021-01" db="EMBL/GenBank/DDBJ databases">
        <title>Chryseolinea sp. Jin1 Genome sequencing and assembly.</title>
        <authorList>
            <person name="Kim I."/>
        </authorList>
    </citation>
    <scope>NUCLEOTIDE SEQUENCE [LARGE SCALE GENOMIC DNA]</scope>
    <source>
        <strain evidence="1 2">Jin1</strain>
    </source>
</reference>
<dbReference type="InterPro" id="IPR012349">
    <property type="entry name" value="Split_barrel_FMN-bd"/>
</dbReference>
<evidence type="ECO:0000313" key="2">
    <source>
        <dbReference type="Proteomes" id="UP000613030"/>
    </source>
</evidence>